<evidence type="ECO:0000256" key="8">
    <source>
        <dbReference type="ARBA" id="ARBA00067023"/>
    </source>
</evidence>
<name>A0A4D8Q1G3_AZOBR</name>
<keyword evidence="5" id="KW-0520">NAD</keyword>
<evidence type="ECO:0000313" key="11">
    <source>
        <dbReference type="Proteomes" id="UP000298596"/>
    </source>
</evidence>
<dbReference type="SUPFAM" id="SSF53720">
    <property type="entry name" value="ALDH-like"/>
    <property type="match status" value="1"/>
</dbReference>
<accession>A0A4D8Q1G3</accession>
<proteinExistence type="inferred from homology"/>
<comment type="subunit">
    <text evidence="2">Homodimer.</text>
</comment>
<dbReference type="GO" id="GO:0047533">
    <property type="term" value="F:2,5-dioxovalerate dehydrogenase (NADP+) activity"/>
    <property type="evidence" value="ECO:0007669"/>
    <property type="project" value="UniProtKB-EC"/>
</dbReference>
<evidence type="ECO:0000259" key="9">
    <source>
        <dbReference type="Pfam" id="PF00171"/>
    </source>
</evidence>
<comment type="catalytic activity">
    <reaction evidence="6">
        <text>2,5-dioxopentanoate + NAD(+) + H2O = 2-oxoglutarate + NADH + 2 H(+)</text>
        <dbReference type="Rhea" id="RHEA:47152"/>
        <dbReference type="ChEBI" id="CHEBI:15377"/>
        <dbReference type="ChEBI" id="CHEBI:15378"/>
        <dbReference type="ChEBI" id="CHEBI:16810"/>
        <dbReference type="ChEBI" id="CHEBI:57540"/>
        <dbReference type="ChEBI" id="CHEBI:57945"/>
        <dbReference type="ChEBI" id="CHEBI:58136"/>
    </reaction>
</comment>
<comment type="similarity">
    <text evidence="1">Belongs to the aldehyde dehydrogenase family.</text>
</comment>
<evidence type="ECO:0000256" key="1">
    <source>
        <dbReference type="ARBA" id="ARBA00009986"/>
    </source>
</evidence>
<dbReference type="EC" id="1.2.1.26" evidence="8"/>
<dbReference type="Proteomes" id="UP000298596">
    <property type="component" value="Plasmid p1"/>
</dbReference>
<dbReference type="InterPro" id="IPR050740">
    <property type="entry name" value="Aldehyde_DH_Superfamily"/>
</dbReference>
<feature type="domain" description="Aldehyde dehydrogenase" evidence="9">
    <location>
        <begin position="19"/>
        <end position="458"/>
    </location>
</feature>
<dbReference type="InterPro" id="IPR044151">
    <property type="entry name" value="ALDH_KGSADH"/>
</dbReference>
<dbReference type="CDD" id="cd07129">
    <property type="entry name" value="ALDH_KGSADH"/>
    <property type="match status" value="1"/>
</dbReference>
<dbReference type="InterPro" id="IPR016161">
    <property type="entry name" value="Ald_DH/histidinol_DH"/>
</dbReference>
<evidence type="ECO:0000256" key="5">
    <source>
        <dbReference type="ARBA" id="ARBA00023027"/>
    </source>
</evidence>
<keyword evidence="3" id="KW-0521">NADP</keyword>
<protein>
    <recommendedName>
        <fullName evidence="8">2,5-dioxovalerate dehydrogenase</fullName>
        <ecNumber evidence="8">1.2.1.26</ecNumber>
    </recommendedName>
</protein>
<comment type="catalytic activity">
    <reaction evidence="7">
        <text>2,5-dioxopentanoate + NADP(+) + H2O = 2-oxoglutarate + NADPH + 2 H(+)</text>
        <dbReference type="Rhea" id="RHEA:11296"/>
        <dbReference type="ChEBI" id="CHEBI:15377"/>
        <dbReference type="ChEBI" id="CHEBI:15378"/>
        <dbReference type="ChEBI" id="CHEBI:16810"/>
        <dbReference type="ChEBI" id="CHEBI:57783"/>
        <dbReference type="ChEBI" id="CHEBI:58136"/>
        <dbReference type="ChEBI" id="CHEBI:58349"/>
        <dbReference type="EC" id="1.2.1.26"/>
    </reaction>
</comment>
<sequence length="526" mass="54446">MTLTGMMLIGAESHRGRNGEIHAIDPSTGATLEPAFGGGEAAEVDRACQLAWDAFDRFRETAPEDRAVFLEAVARNILDLGDALIVRAMAESGLPRARLEGERGRTVGQLRLFASVVREGGWIGARIDPALPERAPLPRPDLRQRRIPLGPVAVFGASNFPLAFSVAGGDTASAFAAGCPVVVKAHSAHPGTSELVGRAVQAAVAECGLPEGVFSLIFGAGSSVGTALVADPRIKAVGFTGSRRGGVALMEVAAKRPEPIPVYAEMSSINPVFLLPAALAARAEALGRGFVASLTLGAGQFCTNPGILLAVDGPDLDRFVASAVEALGGSAAPTMLTPGIHAAFDAGVAALADNALVATLARGLDGEGPNRCRAALFATTADAFLDDPALREEVFGAASLLIRCPDLESLRVVAERLDGQLTATLQMDAADTGAAAVLLPTLERKAGRILANGWPTGVEVCHAMVHGGPFPATSDGRTTSVGTAAIERFLRPVCYQDIPADLLPQALRDGNPLGLWRRVDGALGRH</sequence>
<reference evidence="10 11" key="1">
    <citation type="submission" date="2018-09" db="EMBL/GenBank/DDBJ databases">
        <title>Whole genome based analysis of evolution and adaptive divergence in Indian and Brazilian strains of Azospirillum brasilense.</title>
        <authorList>
            <person name="Singh C."/>
            <person name="Tripathi A.K."/>
        </authorList>
    </citation>
    <scope>NUCLEOTIDE SEQUENCE [LARGE SCALE GENOMIC DNA]</scope>
    <source>
        <strain evidence="10 11">MTCC4036</strain>
        <plasmid evidence="10 11">p1</plasmid>
    </source>
</reference>
<dbReference type="PANTHER" id="PTHR43353">
    <property type="entry name" value="SUCCINATE-SEMIALDEHYDE DEHYDROGENASE, MITOCHONDRIAL"/>
    <property type="match status" value="1"/>
</dbReference>
<dbReference type="Gene3D" id="3.40.309.10">
    <property type="entry name" value="Aldehyde Dehydrogenase, Chain A, domain 2"/>
    <property type="match status" value="1"/>
</dbReference>
<evidence type="ECO:0000256" key="3">
    <source>
        <dbReference type="ARBA" id="ARBA00022857"/>
    </source>
</evidence>
<dbReference type="InterPro" id="IPR015590">
    <property type="entry name" value="Aldehyde_DH_dom"/>
</dbReference>
<dbReference type="FunFam" id="3.40.605.10:FF:000037">
    <property type="entry name" value="NADP-dependent fatty aldehyde dehydrogenase"/>
    <property type="match status" value="1"/>
</dbReference>
<dbReference type="EMBL" id="CP032331">
    <property type="protein sequence ID" value="QCO03481.1"/>
    <property type="molecule type" value="Genomic_DNA"/>
</dbReference>
<dbReference type="Gene3D" id="3.40.605.10">
    <property type="entry name" value="Aldehyde Dehydrogenase, Chain A, domain 1"/>
    <property type="match status" value="1"/>
</dbReference>
<dbReference type="InterPro" id="IPR016163">
    <property type="entry name" value="Ald_DH_C"/>
</dbReference>
<keyword evidence="10" id="KW-0614">Plasmid</keyword>
<evidence type="ECO:0000256" key="6">
    <source>
        <dbReference type="ARBA" id="ARBA00050769"/>
    </source>
</evidence>
<evidence type="ECO:0000256" key="4">
    <source>
        <dbReference type="ARBA" id="ARBA00023002"/>
    </source>
</evidence>
<evidence type="ECO:0000256" key="7">
    <source>
        <dbReference type="ARBA" id="ARBA00051918"/>
    </source>
</evidence>
<organism evidence="10 11">
    <name type="scientific">Azospirillum brasilense</name>
    <dbReference type="NCBI Taxonomy" id="192"/>
    <lineage>
        <taxon>Bacteria</taxon>
        <taxon>Pseudomonadati</taxon>
        <taxon>Pseudomonadota</taxon>
        <taxon>Alphaproteobacteria</taxon>
        <taxon>Rhodospirillales</taxon>
        <taxon>Azospirillaceae</taxon>
        <taxon>Azospirillum</taxon>
    </lineage>
</organism>
<dbReference type="InterPro" id="IPR016162">
    <property type="entry name" value="Ald_DH_N"/>
</dbReference>
<keyword evidence="4" id="KW-0560">Oxidoreductase</keyword>
<evidence type="ECO:0000256" key="2">
    <source>
        <dbReference type="ARBA" id="ARBA00011738"/>
    </source>
</evidence>
<gene>
    <name evidence="10" type="ORF">D3867_15570</name>
</gene>
<evidence type="ECO:0000313" key="10">
    <source>
        <dbReference type="EMBL" id="QCO03481.1"/>
    </source>
</evidence>
<dbReference type="Pfam" id="PF00171">
    <property type="entry name" value="Aldedh"/>
    <property type="match status" value="1"/>
</dbReference>
<dbReference type="PANTHER" id="PTHR43353:SF3">
    <property type="entry name" value="ALDEHYDE DEHYDROGENASE-RELATED"/>
    <property type="match status" value="1"/>
</dbReference>
<dbReference type="AlphaFoldDB" id="A0A4D8Q1G3"/>
<geneLocation type="plasmid" evidence="10">
    <name>p1</name>
</geneLocation>